<feature type="region of interest" description="Disordered" evidence="1">
    <location>
        <begin position="41"/>
        <end position="68"/>
    </location>
</feature>
<keyword evidence="2" id="KW-1185">Reference proteome</keyword>
<reference evidence="3" key="1">
    <citation type="submission" date="2022-11" db="UniProtKB">
        <authorList>
            <consortium name="WormBaseParasite"/>
        </authorList>
    </citation>
    <scope>IDENTIFICATION</scope>
</reference>
<protein>
    <submittedName>
        <fullName evidence="3">Uncharacterized protein</fullName>
    </submittedName>
</protein>
<proteinExistence type="predicted"/>
<accession>A0A915I5L1</accession>
<evidence type="ECO:0000313" key="3">
    <source>
        <dbReference type="WBParaSite" id="nRc.2.0.1.t09140-RA"/>
    </source>
</evidence>
<dbReference type="WBParaSite" id="nRc.2.0.1.t09140-RA">
    <property type="protein sequence ID" value="nRc.2.0.1.t09140-RA"/>
    <property type="gene ID" value="nRc.2.0.1.g09140"/>
</dbReference>
<evidence type="ECO:0000256" key="1">
    <source>
        <dbReference type="SAM" id="MobiDB-lite"/>
    </source>
</evidence>
<name>A0A915I5L1_ROMCU</name>
<evidence type="ECO:0000313" key="2">
    <source>
        <dbReference type="Proteomes" id="UP000887565"/>
    </source>
</evidence>
<dbReference type="Proteomes" id="UP000887565">
    <property type="component" value="Unplaced"/>
</dbReference>
<organism evidence="2 3">
    <name type="scientific">Romanomermis culicivorax</name>
    <name type="common">Nematode worm</name>
    <dbReference type="NCBI Taxonomy" id="13658"/>
    <lineage>
        <taxon>Eukaryota</taxon>
        <taxon>Metazoa</taxon>
        <taxon>Ecdysozoa</taxon>
        <taxon>Nematoda</taxon>
        <taxon>Enoplea</taxon>
        <taxon>Dorylaimia</taxon>
        <taxon>Mermithida</taxon>
        <taxon>Mermithoidea</taxon>
        <taxon>Mermithidae</taxon>
        <taxon>Romanomermis</taxon>
    </lineage>
</organism>
<dbReference type="AlphaFoldDB" id="A0A915I5L1"/>
<sequence>FNKKLRSFKSSYFSLSVLDDSTNVFYARVVLEDYIKSTKKKYHEGQKTNRKQYGMSRSALSESQKHDRCHQILDKTTSASNAASKSSSSTSSFVRIHRSHSFAGFSALYYAERAHMLQGKWTSTTGGDELTYDRRTLNRLILRSGGNRSSFHRIDSNIGSELKIDFTSKSCLPSSTCLCDGGFDINYDAGSSGDASILDADSLIGNSKEKNEKGSGGQNELDFWLICRLSDTILEIYFHE</sequence>